<dbReference type="Proteomes" id="UP000076962">
    <property type="component" value="Unassembled WGS sequence"/>
</dbReference>
<sequence>MTKRLTVLLSAQQLYRHIHWKRIAVLVFACWPFFSLADEVTVTKVGHWGSGPYEDVVVAGNYAYAAAGSTGIDIIDISNPASPTLVSQYDTDGYARRVFVDGNFAYVADGRHGLQIIDISNKASPTRVGGYDTPGLAFGVFVDGNFAYVADYAGLQIIDISNKASPTRVGGYDTSGRAEGVFVDGNFAYVADGRHVHPSIPFCKLVEH</sequence>
<organism evidence="1 2">
    <name type="scientific">Candidatus Thiomargarita nelsonii</name>
    <dbReference type="NCBI Taxonomy" id="1003181"/>
    <lineage>
        <taxon>Bacteria</taxon>
        <taxon>Pseudomonadati</taxon>
        <taxon>Pseudomonadota</taxon>
        <taxon>Gammaproteobacteria</taxon>
        <taxon>Thiotrichales</taxon>
        <taxon>Thiotrichaceae</taxon>
        <taxon>Thiomargarita</taxon>
    </lineage>
</organism>
<protein>
    <submittedName>
        <fullName evidence="1">LVIVD repeat protein</fullName>
    </submittedName>
</protein>
<reference evidence="1 2" key="1">
    <citation type="submission" date="2016-05" db="EMBL/GenBank/DDBJ databases">
        <title>Single-cell genome of chain-forming Candidatus Thiomargarita nelsonii and comparison to other large sulfur-oxidizing bacteria.</title>
        <authorList>
            <person name="Winkel M."/>
            <person name="Salman V."/>
            <person name="Woyke T."/>
            <person name="Schulz-Vogt H."/>
            <person name="Richter M."/>
            <person name="Flood B."/>
            <person name="Bailey J."/>
            <person name="Amann R."/>
            <person name="Mussmann M."/>
        </authorList>
    </citation>
    <scope>NUCLEOTIDE SEQUENCE [LARGE SCALE GENOMIC DNA]</scope>
    <source>
        <strain evidence="1 2">THI036</strain>
    </source>
</reference>
<dbReference type="InterPro" id="IPR013211">
    <property type="entry name" value="LVIVD"/>
</dbReference>
<evidence type="ECO:0000313" key="1">
    <source>
        <dbReference type="EMBL" id="OAD21880.1"/>
    </source>
</evidence>
<dbReference type="Pfam" id="PF08309">
    <property type="entry name" value="LVIVD"/>
    <property type="match status" value="4"/>
</dbReference>
<accession>A0A0A6NYV0</accession>
<name>A0A0A6NYV0_9GAMM</name>
<keyword evidence="2" id="KW-1185">Reference proteome</keyword>
<dbReference type="EMBL" id="LUTY01001323">
    <property type="protein sequence ID" value="OAD21880.1"/>
    <property type="molecule type" value="Genomic_DNA"/>
</dbReference>
<dbReference type="AlphaFoldDB" id="A0A0A6NYV0"/>
<comment type="caution">
    <text evidence="1">The sequence shown here is derived from an EMBL/GenBank/DDBJ whole genome shotgun (WGS) entry which is preliminary data.</text>
</comment>
<dbReference type="SUPFAM" id="SSF75011">
    <property type="entry name" value="3-carboxy-cis,cis-mucoante lactonizing enzyme"/>
    <property type="match status" value="1"/>
</dbReference>
<proteinExistence type="predicted"/>
<evidence type="ECO:0000313" key="2">
    <source>
        <dbReference type="Proteomes" id="UP000076962"/>
    </source>
</evidence>
<gene>
    <name evidence="1" type="ORF">THIOM_002340</name>
</gene>